<comment type="caution">
    <text evidence="3">The sequence shown here is derived from an EMBL/GenBank/DDBJ whole genome shotgun (WGS) entry which is preliminary data.</text>
</comment>
<evidence type="ECO:0000313" key="4">
    <source>
        <dbReference type="Proteomes" id="UP001151699"/>
    </source>
</evidence>
<feature type="compositionally biased region" description="Basic and acidic residues" evidence="1">
    <location>
        <begin position="1184"/>
        <end position="1201"/>
    </location>
</feature>
<dbReference type="GO" id="GO:0048488">
    <property type="term" value="P:synaptic vesicle endocytosis"/>
    <property type="evidence" value="ECO:0007669"/>
    <property type="project" value="TreeGrafter"/>
</dbReference>
<feature type="compositionally biased region" description="Acidic residues" evidence="1">
    <location>
        <begin position="578"/>
        <end position="597"/>
    </location>
</feature>
<feature type="region of interest" description="Disordered" evidence="1">
    <location>
        <begin position="1219"/>
        <end position="1243"/>
    </location>
</feature>
<dbReference type="Pfam" id="PF25040">
    <property type="entry name" value="BLTP1_C"/>
    <property type="match status" value="5"/>
</dbReference>
<dbReference type="SMART" id="SM01220">
    <property type="entry name" value="FSA_C"/>
    <property type="match status" value="1"/>
</dbReference>
<protein>
    <submittedName>
        <fullName evidence="3">Transmembrane protein like</fullName>
    </submittedName>
</protein>
<dbReference type="OrthoDB" id="10051416at2759"/>
<keyword evidence="4" id="KW-1185">Reference proteome</keyword>
<keyword evidence="3" id="KW-0472">Membrane</keyword>
<feature type="compositionally biased region" description="Basic and acidic residues" evidence="1">
    <location>
        <begin position="1219"/>
        <end position="1228"/>
    </location>
</feature>
<feature type="region of interest" description="Disordered" evidence="1">
    <location>
        <begin position="1740"/>
        <end position="1777"/>
    </location>
</feature>
<name>A0A9Q0RTV8_9DIPT</name>
<keyword evidence="3" id="KW-0812">Transmembrane</keyword>
<reference evidence="3" key="1">
    <citation type="submission" date="2022-07" db="EMBL/GenBank/DDBJ databases">
        <authorList>
            <person name="Trinca V."/>
            <person name="Uliana J.V.C."/>
            <person name="Torres T.T."/>
            <person name="Ward R.J."/>
            <person name="Monesi N."/>
        </authorList>
    </citation>
    <scope>NUCLEOTIDE SEQUENCE</scope>
    <source>
        <strain evidence="3">HSMRA1968</strain>
        <tissue evidence="3">Whole embryos</tissue>
    </source>
</reference>
<feature type="compositionally biased region" description="Polar residues" evidence="1">
    <location>
        <begin position="1740"/>
        <end position="1762"/>
    </location>
</feature>
<evidence type="ECO:0000259" key="2">
    <source>
        <dbReference type="SMART" id="SM01220"/>
    </source>
</evidence>
<dbReference type="PANTHER" id="PTHR31640:SF1">
    <property type="entry name" value="BRIDGE-LIKE LIPID TRANSFER PROTEIN FAMILY MEMBER 1"/>
    <property type="match status" value="1"/>
</dbReference>
<dbReference type="InterPro" id="IPR056742">
    <property type="entry name" value="BLTP1_C"/>
</dbReference>
<feature type="region of interest" description="Disordered" evidence="1">
    <location>
        <begin position="843"/>
        <end position="871"/>
    </location>
</feature>
<feature type="non-terminal residue" evidence="3">
    <location>
        <position position="1"/>
    </location>
</feature>
<sequence length="1988" mass="222380">TVVKVTVGKSQTLYSSISRRGKDKNSGLLSIGPVNIDIPQHPVALHGMMTRSSKQLSSTLQELRVTRSSARLSRQTEEPDSPLNFNILLQSLSVTAALLPSLQAQYKMDHVSSAGVSGNKAKFTIDLPNHSLSFTTKVHHASEPNNLPSEACIALPEIHVSAEYIPENAPQDIPIDGVVLRQGGYVSASAEIGDFERCLTTDLLNHLVFVQKVFMREVNEVVQKVYGGEKPVPIWLDDNDENGGSSIKRILFSLNIRVKRIQLTATTPCSSAVRFETGAVELHLSNRVKNIAEGANTKLFGKAQIDFNLSLGQIIKNVMFDEAEPEFQQYAFFNTTIGLRNAFQDEMLNDDKELVLITLKRPLIYIQPVAVDKAILVWLNYKNAYEYWAEKRANLNKEVLTATQQVFQKMPFGQFSQHLGATNLSTLFLQLTVEDMGICLPLNPLPLSSWPSRSYQEFESRGAVVITLENTIISACNSGSLVSTGKFFGLCLRFADDFETTLDDWKPSSNDASINLCVVSEGTYEVCSRTIAAKHFENAKWILNVKWQMEGVDIHLDVNVGKYLSALGHTLTTLSGMEEDETTVIESPDSDEGDQVDESLKESASKKRKTLENLPAFLFDPTLDSKRRSQMMETEMNEQLKIINDLRTLGASRATVGTEERRLQELQALCYRYFRRDMIQKWKRPSMRRSMLKSTHRSQSFVVASPDLDDIDAEREVGTMETIFSTDSELGSVHSSPKSGPSRSASLRIRANQRVAFSDTMRQSSLPSADSEVSFPINDWREEAEDPDMQILEVDGEQVELRKKSPNHPQKQEPNIDFELDIKVLVNSGKCVLHTKDLNDEKLNVTTGPKHHKRERSIGTDFGSPIPSRRNKDKTRLRYNAMNAVLVDLTIFHIPGLDVKLHYDSKTLPDDSSPRLSTCESFTGTATKRMGSKRASLFAAVTLQSVPEETIISPHILEFLEQTLEPIPFKSEIPTNPVNIDLLQENYVQYASFPVDVIVYFHMQPSTFRFSCLPVSRVECMLQLPSLDIVFSSKRQDDDRFVDSDKTASGGLSVTGCLADFNVYIFHPYGGKKTGFKEAQFSPLADSERKDSLSINVEFVKFHLTRSRKMNFEHHGTFKKPGEQSRAVIRFSTIVDIGSASFKYDMRRLTEILAFPKAWYRRRIVRRLFLGDLSVPQQSTGDVDGSKVDTVEKVNEKETKKGSLLTGNREKLRLSFENEMSSHSKLKDTTNSSSFDSNTSPSDTNQKIAWETLVLFAFNFTKLNVQMNMGNVMGNVIWLTKAFRSDGRLSIGSTGHKNMYIGVGLGGSALDAKGGIVGGTFELNKIDTYVHIREEPGVEPHHTVGVKLLALELRLDYMGTSVLMTRISALNATLRDEWKCSKDASNLAGSRPTIILIHGDLSWDQLQIMISKSTTADVLKMFYKLEEFFSQQFKSSKRVFSSLEPRLGQNRHSNSMSKKQKKISSTLGGDFQASSKDSNVQDAKHHRHWQKPLNQAMGLILSTLQTPLPKSGTVLGGTMELHGLNISLACFHGVNFKAKSWALFSLRYPCINFATEAQQVNSSQEVHVVQTLTFGLGMNTQSTTQQNHSMATVCRMSRTIIFPPQFKTLHEWFHYAFANSEIDGVDRFPVLERDKEPNTNSIERVRAQLSSGTNNVKLQDHNHNREVVFALPSLRLHFKTEHLQGPNTPDSTEEKPIVECSFITEFEDHIFVTVDADAFFFLHDLISSYIKEKDRVLGTQNVRSASPNPSGGNLGERTSASDNAFHKNTESSDENLQSKINSKTMTDKLDKMDIDAFIREKDWRRFDCTTWHLEPTVRLLSWAGKSIEPYGIDYILNKLGFSHARTTIPKWLQRGLMDGIDKLEALLIIQLLSLALLSSNSTNAYCNESPEVRSRITSQPLTLPNLLKIISKSSSLVTGFSLHTNKTFSGGATSASVFPAVSSISSSAPIRPPCKRSALGEGDRLGALKPLGFSNGSSSTTVWVMRMS</sequence>
<feature type="region of interest" description="Disordered" evidence="1">
    <location>
        <begin position="1177"/>
        <end position="1202"/>
    </location>
</feature>
<dbReference type="Proteomes" id="UP001151699">
    <property type="component" value="Unassembled WGS sequence"/>
</dbReference>
<feature type="non-terminal residue" evidence="3">
    <location>
        <position position="1988"/>
    </location>
</feature>
<feature type="region of interest" description="Disordered" evidence="1">
    <location>
        <begin position="578"/>
        <end position="607"/>
    </location>
</feature>
<dbReference type="EMBL" id="WJQU01004061">
    <property type="protein sequence ID" value="KAJ6619973.1"/>
    <property type="molecule type" value="Genomic_DNA"/>
</dbReference>
<evidence type="ECO:0000313" key="3">
    <source>
        <dbReference type="EMBL" id="KAJ6619973.1"/>
    </source>
</evidence>
<dbReference type="PANTHER" id="PTHR31640">
    <property type="entry name" value="TRANSMEMBRANE PROTEIN KIAA1109"/>
    <property type="match status" value="1"/>
</dbReference>
<dbReference type="InterPro" id="IPR056741">
    <property type="entry name" value="BLTP1_M"/>
</dbReference>
<accession>A0A9Q0RTV8</accession>
<gene>
    <name evidence="3" type="ORF">Bhyg_17216</name>
</gene>
<dbReference type="Pfam" id="PF25039">
    <property type="entry name" value="BLTP1_M"/>
    <property type="match status" value="2"/>
</dbReference>
<dbReference type="GO" id="GO:0098793">
    <property type="term" value="C:presynapse"/>
    <property type="evidence" value="ECO:0007669"/>
    <property type="project" value="GOC"/>
</dbReference>
<feature type="compositionally biased region" description="Low complexity" evidence="1">
    <location>
        <begin position="1229"/>
        <end position="1243"/>
    </location>
</feature>
<dbReference type="InterPro" id="IPR033616">
    <property type="entry name" value="BLTP1"/>
</dbReference>
<evidence type="ECO:0000256" key="1">
    <source>
        <dbReference type="SAM" id="MobiDB-lite"/>
    </source>
</evidence>
<feature type="domain" description="Bridge-like lipid transfer protein family member 1 C-terminal" evidence="2">
    <location>
        <begin position="1236"/>
        <end position="1874"/>
    </location>
</feature>
<organism evidence="3 4">
    <name type="scientific">Pseudolycoriella hygida</name>
    <dbReference type="NCBI Taxonomy" id="35572"/>
    <lineage>
        <taxon>Eukaryota</taxon>
        <taxon>Metazoa</taxon>
        <taxon>Ecdysozoa</taxon>
        <taxon>Arthropoda</taxon>
        <taxon>Hexapoda</taxon>
        <taxon>Insecta</taxon>
        <taxon>Pterygota</taxon>
        <taxon>Neoptera</taxon>
        <taxon>Endopterygota</taxon>
        <taxon>Diptera</taxon>
        <taxon>Nematocera</taxon>
        <taxon>Sciaroidea</taxon>
        <taxon>Sciaridae</taxon>
        <taxon>Pseudolycoriella</taxon>
    </lineage>
</organism>
<proteinExistence type="predicted"/>